<evidence type="ECO:0000259" key="4">
    <source>
        <dbReference type="PROSITE" id="PS51123"/>
    </source>
</evidence>
<dbReference type="Proteomes" id="UP000529946">
    <property type="component" value="Unassembled WGS sequence"/>
</dbReference>
<accession>A0A7W6NMH0</accession>
<comment type="subcellular location">
    <subcellularLocation>
        <location evidence="1">Membrane</location>
    </subcellularLocation>
</comment>
<protein>
    <submittedName>
        <fullName evidence="5">Outer membrane protein OmpA-like peptidoglycan-associated protein</fullName>
    </submittedName>
</protein>
<dbReference type="CDD" id="cd07185">
    <property type="entry name" value="OmpA_C-like"/>
    <property type="match status" value="1"/>
</dbReference>
<dbReference type="Pfam" id="PF00691">
    <property type="entry name" value="OmpA"/>
    <property type="match status" value="1"/>
</dbReference>
<evidence type="ECO:0000256" key="1">
    <source>
        <dbReference type="ARBA" id="ARBA00004370"/>
    </source>
</evidence>
<gene>
    <name evidence="5" type="ORF">GGR12_000184</name>
</gene>
<evidence type="ECO:0000256" key="3">
    <source>
        <dbReference type="PROSITE-ProRule" id="PRU00473"/>
    </source>
</evidence>
<dbReference type="SUPFAM" id="SSF103088">
    <property type="entry name" value="OmpA-like"/>
    <property type="match status" value="1"/>
</dbReference>
<name>A0A7W6NMH0_9CAUL</name>
<evidence type="ECO:0000313" key="5">
    <source>
        <dbReference type="EMBL" id="MBB4081345.1"/>
    </source>
</evidence>
<proteinExistence type="predicted"/>
<dbReference type="PROSITE" id="PS51123">
    <property type="entry name" value="OMPA_2"/>
    <property type="match status" value="1"/>
</dbReference>
<dbReference type="InterPro" id="IPR006665">
    <property type="entry name" value="OmpA-like"/>
</dbReference>
<sequence>MLRTILLTGLTAGVLAGCSLTPKTPDRADIVAQPSPCAEKRFEVYFAENEARLTNPALQAIGLTATQLQGCDIRRVRVIGLADAQGVAADNVDLSQRRAVSVAEALVAAGWPTPAFELEAIGSEGAVTSQGTNEPMRRRTEVVVDAAPR</sequence>
<dbReference type="PROSITE" id="PS51257">
    <property type="entry name" value="PROKAR_LIPOPROTEIN"/>
    <property type="match status" value="1"/>
</dbReference>
<dbReference type="RefSeq" id="WP_183201914.1">
    <property type="nucleotide sequence ID" value="NZ_BAAAER010000002.1"/>
</dbReference>
<keyword evidence="2 3" id="KW-0472">Membrane</keyword>
<keyword evidence="6" id="KW-1185">Reference proteome</keyword>
<dbReference type="AlphaFoldDB" id="A0A7W6NMH0"/>
<dbReference type="PRINTS" id="PR01021">
    <property type="entry name" value="OMPADOMAIN"/>
</dbReference>
<dbReference type="GO" id="GO:0016020">
    <property type="term" value="C:membrane"/>
    <property type="evidence" value="ECO:0007669"/>
    <property type="project" value="UniProtKB-SubCell"/>
</dbReference>
<feature type="domain" description="OmpA-like" evidence="4">
    <location>
        <begin position="33"/>
        <end position="148"/>
    </location>
</feature>
<dbReference type="Gene3D" id="3.30.1330.60">
    <property type="entry name" value="OmpA-like domain"/>
    <property type="match status" value="1"/>
</dbReference>
<organism evidence="5 6">
    <name type="scientific">Brevundimonas lenta</name>
    <dbReference type="NCBI Taxonomy" id="424796"/>
    <lineage>
        <taxon>Bacteria</taxon>
        <taxon>Pseudomonadati</taxon>
        <taxon>Pseudomonadota</taxon>
        <taxon>Alphaproteobacteria</taxon>
        <taxon>Caulobacterales</taxon>
        <taxon>Caulobacteraceae</taxon>
        <taxon>Brevundimonas</taxon>
    </lineage>
</organism>
<dbReference type="InterPro" id="IPR036737">
    <property type="entry name" value="OmpA-like_sf"/>
</dbReference>
<evidence type="ECO:0000256" key="2">
    <source>
        <dbReference type="ARBA" id="ARBA00023136"/>
    </source>
</evidence>
<evidence type="ECO:0000313" key="6">
    <source>
        <dbReference type="Proteomes" id="UP000529946"/>
    </source>
</evidence>
<reference evidence="5 6" key="1">
    <citation type="submission" date="2020-08" db="EMBL/GenBank/DDBJ databases">
        <title>Genomic Encyclopedia of Type Strains, Phase IV (KMG-IV): sequencing the most valuable type-strain genomes for metagenomic binning, comparative biology and taxonomic classification.</title>
        <authorList>
            <person name="Goeker M."/>
        </authorList>
    </citation>
    <scope>NUCLEOTIDE SEQUENCE [LARGE SCALE GENOMIC DNA]</scope>
    <source>
        <strain evidence="5 6">DSM 23960</strain>
    </source>
</reference>
<comment type="caution">
    <text evidence="5">The sequence shown here is derived from an EMBL/GenBank/DDBJ whole genome shotgun (WGS) entry which is preliminary data.</text>
</comment>
<dbReference type="InterPro" id="IPR006664">
    <property type="entry name" value="OMP_bac"/>
</dbReference>
<dbReference type="EMBL" id="JACIDM010000001">
    <property type="protein sequence ID" value="MBB4081345.1"/>
    <property type="molecule type" value="Genomic_DNA"/>
</dbReference>